<gene>
    <name evidence="9" type="primary">flgC</name>
    <name evidence="9" type="ORF">ACETAC_06775</name>
</gene>
<evidence type="ECO:0000256" key="1">
    <source>
        <dbReference type="ARBA" id="ARBA00004117"/>
    </source>
</evidence>
<reference evidence="9" key="1">
    <citation type="submission" date="2020-08" db="EMBL/GenBank/DDBJ databases">
        <title>Genomic insights into the carbon and energy metabolism of the first obligate autotrophic acetogenic bacterium Aceticella autotrophica gen. nov., sp. nov.</title>
        <authorList>
            <person name="Toshchakov S.V."/>
            <person name="Elcheninov A.G."/>
            <person name="Kublanov I.V."/>
            <person name="Frolov E.N."/>
            <person name="Lebedinsky A.V."/>
        </authorList>
    </citation>
    <scope>NUCLEOTIDE SEQUENCE</scope>
    <source>
        <strain evidence="9">3443-3Ac</strain>
    </source>
</reference>
<dbReference type="GO" id="GO:0030694">
    <property type="term" value="C:bacterial-type flagellum basal body, rod"/>
    <property type="evidence" value="ECO:0007669"/>
    <property type="project" value="UniProtKB-UniRule"/>
</dbReference>
<comment type="subcellular location">
    <subcellularLocation>
        <location evidence="1 6">Bacterial flagellum basal body</location>
    </subcellularLocation>
</comment>
<keyword evidence="9" id="KW-0969">Cilium</keyword>
<dbReference type="Proteomes" id="UP000671913">
    <property type="component" value="Chromosome"/>
</dbReference>
<dbReference type="InterPro" id="IPR001444">
    <property type="entry name" value="Flag_bb_rod_N"/>
</dbReference>
<evidence type="ECO:0000259" key="7">
    <source>
        <dbReference type="Pfam" id="PF00460"/>
    </source>
</evidence>
<proteinExistence type="inferred from homology"/>
<dbReference type="RefSeq" id="WP_284679293.1">
    <property type="nucleotide sequence ID" value="NZ_CP060096.1"/>
</dbReference>
<dbReference type="PANTHER" id="PTHR30435">
    <property type="entry name" value="FLAGELLAR PROTEIN"/>
    <property type="match status" value="1"/>
</dbReference>
<evidence type="ECO:0000313" key="10">
    <source>
        <dbReference type="Proteomes" id="UP000671913"/>
    </source>
</evidence>
<feature type="domain" description="Flagellar basal-body/hook protein C-terminal" evidence="8">
    <location>
        <begin position="101"/>
        <end position="144"/>
    </location>
</feature>
<name>A0A974Y356_9THEO</name>
<dbReference type="AlphaFoldDB" id="A0A974Y356"/>
<dbReference type="InterPro" id="IPR006299">
    <property type="entry name" value="FlgC"/>
</dbReference>
<sequence length="148" mass="16054">MGFLSSFDISASGLTAQRLMMDVVSQNIANVNTTRTSSGGPYRRKLLVFKEIQNDQNFGNMLNMARGTNLGNGVEATEIIDDTKTPLRMVYDPGNPDADNTGYVKLPNVNIVSEMVDMISATRAYEANVTAINATKSMVQKALEIGKA</sequence>
<evidence type="ECO:0000256" key="5">
    <source>
        <dbReference type="ARBA" id="ARBA00025933"/>
    </source>
</evidence>
<dbReference type="Pfam" id="PF06429">
    <property type="entry name" value="Flg_bbr_C"/>
    <property type="match status" value="1"/>
</dbReference>
<dbReference type="NCBIfam" id="TIGR01395">
    <property type="entry name" value="FlgC"/>
    <property type="match status" value="1"/>
</dbReference>
<evidence type="ECO:0000256" key="6">
    <source>
        <dbReference type="RuleBase" id="RU362062"/>
    </source>
</evidence>
<dbReference type="Pfam" id="PF00460">
    <property type="entry name" value="Flg_bb_rod"/>
    <property type="match status" value="1"/>
</dbReference>
<organism evidence="9 10">
    <name type="scientific">Aceticella autotrophica</name>
    <dbReference type="NCBI Taxonomy" id="2755338"/>
    <lineage>
        <taxon>Bacteria</taxon>
        <taxon>Bacillati</taxon>
        <taxon>Bacillota</taxon>
        <taxon>Clostridia</taxon>
        <taxon>Thermoanaerobacterales</taxon>
        <taxon>Thermoanaerobacteraceae</taxon>
        <taxon>Aceticella</taxon>
    </lineage>
</organism>
<comment type="subunit">
    <text evidence="5 6">The basal body constitutes a major portion of the flagellar organelle and consists of four rings (L,P,S, and M) mounted on a central rod. The rod consists of about 26 subunits of FlgG in the distal portion, and FlgB, FlgC and FlgF are thought to build up the proximal portion of the rod with about 6 subunits each.</text>
</comment>
<evidence type="ECO:0000256" key="3">
    <source>
        <dbReference type="ARBA" id="ARBA00017941"/>
    </source>
</evidence>
<keyword evidence="9" id="KW-0966">Cell projection</keyword>
<keyword evidence="10" id="KW-1185">Reference proteome</keyword>
<protein>
    <recommendedName>
        <fullName evidence="3 6">Flagellar basal-body rod protein FlgC</fullName>
    </recommendedName>
</protein>
<evidence type="ECO:0000256" key="4">
    <source>
        <dbReference type="ARBA" id="ARBA00023143"/>
    </source>
</evidence>
<dbReference type="GO" id="GO:0071978">
    <property type="term" value="P:bacterial-type flagellum-dependent swarming motility"/>
    <property type="evidence" value="ECO:0007669"/>
    <property type="project" value="TreeGrafter"/>
</dbReference>
<keyword evidence="4 6" id="KW-0975">Bacterial flagellum</keyword>
<feature type="domain" description="Flagellar basal body rod protein N-terminal" evidence="7">
    <location>
        <begin position="8"/>
        <end position="35"/>
    </location>
</feature>
<evidence type="ECO:0000256" key="2">
    <source>
        <dbReference type="ARBA" id="ARBA00009677"/>
    </source>
</evidence>
<evidence type="ECO:0000259" key="8">
    <source>
        <dbReference type="Pfam" id="PF06429"/>
    </source>
</evidence>
<dbReference type="EMBL" id="CP060096">
    <property type="protein sequence ID" value="QSZ26615.1"/>
    <property type="molecule type" value="Genomic_DNA"/>
</dbReference>
<keyword evidence="9" id="KW-0282">Flagellum</keyword>
<dbReference type="PANTHER" id="PTHR30435:SF2">
    <property type="entry name" value="FLAGELLAR BASAL-BODY ROD PROTEIN FLGC"/>
    <property type="match status" value="1"/>
</dbReference>
<dbReference type="InterPro" id="IPR010930">
    <property type="entry name" value="Flg_bb/hook_C_dom"/>
</dbReference>
<accession>A0A974Y356</accession>
<comment type="similarity">
    <text evidence="2">Belongs to the flagella basal body rod proteins family.</text>
</comment>
<evidence type="ECO:0000313" key="9">
    <source>
        <dbReference type="EMBL" id="QSZ26615.1"/>
    </source>
</evidence>
<dbReference type="KEGG" id="aaut:ACETAC_06775"/>